<evidence type="ECO:0000259" key="5">
    <source>
        <dbReference type="PROSITE" id="PS50943"/>
    </source>
</evidence>
<keyword evidence="3" id="KW-0804">Transcription</keyword>
<dbReference type="PANTHER" id="PTHR30146">
    <property type="entry name" value="LACI-RELATED TRANSCRIPTIONAL REPRESSOR"/>
    <property type="match status" value="1"/>
</dbReference>
<dbReference type="Pfam" id="PF00356">
    <property type="entry name" value="LacI"/>
    <property type="match status" value="1"/>
</dbReference>
<dbReference type="Pfam" id="PF13377">
    <property type="entry name" value="Peripla_BP_3"/>
    <property type="match status" value="1"/>
</dbReference>
<keyword evidence="7" id="KW-1185">Reference proteome</keyword>
<name>A0A4R2PVB4_9RHOB</name>
<evidence type="ECO:0000256" key="1">
    <source>
        <dbReference type="ARBA" id="ARBA00023015"/>
    </source>
</evidence>
<dbReference type="AlphaFoldDB" id="A0A4R2PVB4"/>
<evidence type="ECO:0000313" key="6">
    <source>
        <dbReference type="EMBL" id="TCP40012.1"/>
    </source>
</evidence>
<dbReference type="CDD" id="cd06267">
    <property type="entry name" value="PBP1_LacI_sugar_binding-like"/>
    <property type="match status" value="1"/>
</dbReference>
<reference evidence="6 7" key="1">
    <citation type="submission" date="2019-03" db="EMBL/GenBank/DDBJ databases">
        <title>Genomic Encyclopedia of Type Strains, Phase IV (KMG-IV): sequencing the most valuable type-strain genomes for metagenomic binning, comparative biology and taxonomic classification.</title>
        <authorList>
            <person name="Goeker M."/>
        </authorList>
    </citation>
    <scope>NUCLEOTIDE SEQUENCE [LARGE SCALE GENOMIC DNA]</scope>
    <source>
        <strain evidence="6 7">DSM 18063</strain>
    </source>
</reference>
<gene>
    <name evidence="6" type="ORF">EV662_109138</name>
</gene>
<evidence type="ECO:0000256" key="2">
    <source>
        <dbReference type="ARBA" id="ARBA00023125"/>
    </source>
</evidence>
<dbReference type="InterPro" id="IPR010982">
    <property type="entry name" value="Lambda_DNA-bd_dom_sf"/>
</dbReference>
<dbReference type="CDD" id="cd01392">
    <property type="entry name" value="HTH_LacI"/>
    <property type="match status" value="1"/>
</dbReference>
<dbReference type="GO" id="GO:0003700">
    <property type="term" value="F:DNA-binding transcription factor activity"/>
    <property type="evidence" value="ECO:0007669"/>
    <property type="project" value="TreeGrafter"/>
</dbReference>
<dbReference type="Proteomes" id="UP000294835">
    <property type="component" value="Unassembled WGS sequence"/>
</dbReference>
<dbReference type="SUPFAM" id="SSF47413">
    <property type="entry name" value="lambda repressor-like DNA-binding domains"/>
    <property type="match status" value="1"/>
</dbReference>
<evidence type="ECO:0000256" key="3">
    <source>
        <dbReference type="ARBA" id="ARBA00023163"/>
    </source>
</evidence>
<dbReference type="SMART" id="SM00354">
    <property type="entry name" value="HTH_LACI"/>
    <property type="match status" value="1"/>
</dbReference>
<feature type="domain" description="HTH cro/C1-type" evidence="5">
    <location>
        <begin position="9"/>
        <end position="51"/>
    </location>
</feature>
<sequence length="343" mass="38413">MDDQKIRNMEEFAALSGISRPTVSKYFNDPNSVRPSTRKRIETALERYDYRPNIYAMNQNRRLTKTVGIVVPYLADPTFAEIARNIERRCIAAGFRATIFSSHGEQALENEVLDRLRSLRPSGVLLAPLGRKSDPEQFARFCEEVPTILFDRNMAGIGEAFVGSDNYSFVTQSVEYLTRTGEPPCFFEMKNPSNPNAYSRRKVYLETMEKLGLEPMLVSVDGEGWALEEIGYEGAIRALESRSLPTDTILCSNDRLAIGVLAACYEKGLRVGRGSGCALRVAAHDDHPFSRFTCPSLTTVGHEYDAVSSRGVERLLDLIESGGRFDCRTEEFLPARLVLRLSA</sequence>
<dbReference type="GO" id="GO:0000976">
    <property type="term" value="F:transcription cis-regulatory region binding"/>
    <property type="evidence" value="ECO:0007669"/>
    <property type="project" value="TreeGrafter"/>
</dbReference>
<keyword evidence="2 6" id="KW-0238">DNA-binding</keyword>
<evidence type="ECO:0000313" key="7">
    <source>
        <dbReference type="Proteomes" id="UP000294835"/>
    </source>
</evidence>
<dbReference type="PROSITE" id="PS50943">
    <property type="entry name" value="HTH_CROC1"/>
    <property type="match status" value="1"/>
</dbReference>
<dbReference type="PROSITE" id="PS50932">
    <property type="entry name" value="HTH_LACI_2"/>
    <property type="match status" value="1"/>
</dbReference>
<accession>A0A4R2PVB4</accession>
<proteinExistence type="predicted"/>
<protein>
    <submittedName>
        <fullName evidence="6">DNA-binding LacI/PurR family transcriptional regulator</fullName>
    </submittedName>
</protein>
<evidence type="ECO:0000259" key="4">
    <source>
        <dbReference type="PROSITE" id="PS50932"/>
    </source>
</evidence>
<dbReference type="OrthoDB" id="9805705at2"/>
<dbReference type="Gene3D" id="1.10.260.40">
    <property type="entry name" value="lambda repressor-like DNA-binding domains"/>
    <property type="match status" value="1"/>
</dbReference>
<dbReference type="Gene3D" id="3.40.50.2300">
    <property type="match status" value="2"/>
</dbReference>
<dbReference type="EMBL" id="SLXP01000009">
    <property type="protein sequence ID" value="TCP40012.1"/>
    <property type="molecule type" value="Genomic_DNA"/>
</dbReference>
<feature type="domain" description="HTH lacI-type" evidence="4">
    <location>
        <begin position="7"/>
        <end position="61"/>
    </location>
</feature>
<organism evidence="6 7">
    <name type="scientific">Rhodovulum marinum</name>
    <dbReference type="NCBI Taxonomy" id="320662"/>
    <lineage>
        <taxon>Bacteria</taxon>
        <taxon>Pseudomonadati</taxon>
        <taxon>Pseudomonadota</taxon>
        <taxon>Alphaproteobacteria</taxon>
        <taxon>Rhodobacterales</taxon>
        <taxon>Paracoccaceae</taxon>
        <taxon>Rhodovulum</taxon>
    </lineage>
</organism>
<dbReference type="InterPro" id="IPR001387">
    <property type="entry name" value="Cro/C1-type_HTH"/>
</dbReference>
<dbReference type="InterPro" id="IPR046335">
    <property type="entry name" value="LacI/GalR-like_sensor"/>
</dbReference>
<dbReference type="RefSeq" id="WP_132463867.1">
    <property type="nucleotide sequence ID" value="NZ_SLXP01000009.1"/>
</dbReference>
<dbReference type="PANTHER" id="PTHR30146:SF109">
    <property type="entry name" value="HTH-TYPE TRANSCRIPTIONAL REGULATOR GALS"/>
    <property type="match status" value="1"/>
</dbReference>
<dbReference type="SUPFAM" id="SSF53822">
    <property type="entry name" value="Periplasmic binding protein-like I"/>
    <property type="match status" value="1"/>
</dbReference>
<dbReference type="InterPro" id="IPR028082">
    <property type="entry name" value="Peripla_BP_I"/>
</dbReference>
<dbReference type="InterPro" id="IPR000843">
    <property type="entry name" value="HTH_LacI"/>
</dbReference>
<keyword evidence="1" id="KW-0805">Transcription regulation</keyword>
<comment type="caution">
    <text evidence="6">The sequence shown here is derived from an EMBL/GenBank/DDBJ whole genome shotgun (WGS) entry which is preliminary data.</text>
</comment>